<comment type="caution">
    <text evidence="1">The sequence shown here is derived from an EMBL/GenBank/DDBJ whole genome shotgun (WGS) entry which is preliminary data.</text>
</comment>
<evidence type="ECO:0000313" key="2">
    <source>
        <dbReference type="Proteomes" id="UP000792457"/>
    </source>
</evidence>
<reference evidence="1" key="2">
    <citation type="submission" date="2017-10" db="EMBL/GenBank/DDBJ databases">
        <title>Ladona fulva Genome sequencing and assembly.</title>
        <authorList>
            <person name="Murali S."/>
            <person name="Richards S."/>
            <person name="Bandaranaike D."/>
            <person name="Bellair M."/>
            <person name="Blankenburg K."/>
            <person name="Chao H."/>
            <person name="Dinh H."/>
            <person name="Doddapaneni H."/>
            <person name="Dugan-Rocha S."/>
            <person name="Elkadiri S."/>
            <person name="Gnanaolivu R."/>
            <person name="Hernandez B."/>
            <person name="Skinner E."/>
            <person name="Javaid M."/>
            <person name="Lee S."/>
            <person name="Li M."/>
            <person name="Ming W."/>
            <person name="Munidasa M."/>
            <person name="Muniz J."/>
            <person name="Nguyen L."/>
            <person name="Hughes D."/>
            <person name="Osuji N."/>
            <person name="Pu L.-L."/>
            <person name="Puazo M."/>
            <person name="Qu C."/>
            <person name="Quiroz J."/>
            <person name="Raj R."/>
            <person name="Weissenberger G."/>
            <person name="Xin Y."/>
            <person name="Zou X."/>
            <person name="Han Y."/>
            <person name="Worley K."/>
            <person name="Muzny D."/>
            <person name="Gibbs R."/>
        </authorList>
    </citation>
    <scope>NUCLEOTIDE SEQUENCE</scope>
    <source>
        <strain evidence="1">Sampled in the wild</strain>
    </source>
</reference>
<reference evidence="1" key="1">
    <citation type="submission" date="2013-04" db="EMBL/GenBank/DDBJ databases">
        <authorList>
            <person name="Qu J."/>
            <person name="Murali S.C."/>
            <person name="Bandaranaike D."/>
            <person name="Bellair M."/>
            <person name="Blankenburg K."/>
            <person name="Chao H."/>
            <person name="Dinh H."/>
            <person name="Doddapaneni H."/>
            <person name="Downs B."/>
            <person name="Dugan-Rocha S."/>
            <person name="Elkadiri S."/>
            <person name="Gnanaolivu R.D."/>
            <person name="Hernandez B."/>
            <person name="Javaid M."/>
            <person name="Jayaseelan J.C."/>
            <person name="Lee S."/>
            <person name="Li M."/>
            <person name="Ming W."/>
            <person name="Munidasa M."/>
            <person name="Muniz J."/>
            <person name="Nguyen L."/>
            <person name="Ongeri F."/>
            <person name="Osuji N."/>
            <person name="Pu L.-L."/>
            <person name="Puazo M."/>
            <person name="Qu C."/>
            <person name="Quiroz J."/>
            <person name="Raj R."/>
            <person name="Weissenberger G."/>
            <person name="Xin Y."/>
            <person name="Zou X."/>
            <person name="Han Y."/>
            <person name="Richards S."/>
            <person name="Worley K."/>
            <person name="Muzny D."/>
            <person name="Gibbs R."/>
        </authorList>
    </citation>
    <scope>NUCLEOTIDE SEQUENCE</scope>
    <source>
        <strain evidence="1">Sampled in the wild</strain>
    </source>
</reference>
<dbReference type="EMBL" id="KZ308881">
    <property type="protein sequence ID" value="KAG8235130.1"/>
    <property type="molecule type" value="Genomic_DNA"/>
</dbReference>
<accession>A0A8K0P426</accession>
<dbReference type="OrthoDB" id="8121869at2759"/>
<dbReference type="Proteomes" id="UP000792457">
    <property type="component" value="Unassembled WGS sequence"/>
</dbReference>
<evidence type="ECO:0000313" key="1">
    <source>
        <dbReference type="EMBL" id="KAG8235130.1"/>
    </source>
</evidence>
<keyword evidence="2" id="KW-1185">Reference proteome</keyword>
<organism evidence="1 2">
    <name type="scientific">Ladona fulva</name>
    <name type="common">Scarce chaser dragonfly</name>
    <name type="synonym">Libellula fulva</name>
    <dbReference type="NCBI Taxonomy" id="123851"/>
    <lineage>
        <taxon>Eukaryota</taxon>
        <taxon>Metazoa</taxon>
        <taxon>Ecdysozoa</taxon>
        <taxon>Arthropoda</taxon>
        <taxon>Hexapoda</taxon>
        <taxon>Insecta</taxon>
        <taxon>Pterygota</taxon>
        <taxon>Palaeoptera</taxon>
        <taxon>Odonata</taxon>
        <taxon>Epiprocta</taxon>
        <taxon>Anisoptera</taxon>
        <taxon>Libelluloidea</taxon>
        <taxon>Libellulidae</taxon>
        <taxon>Ladona</taxon>
    </lineage>
</organism>
<name>A0A8K0P426_LADFU</name>
<protein>
    <submittedName>
        <fullName evidence="1">Uncharacterized protein</fullName>
    </submittedName>
</protein>
<proteinExistence type="predicted"/>
<gene>
    <name evidence="1" type="ORF">J437_LFUL012326</name>
</gene>
<sequence length="75" mass="8708">MFNEETAERVGNEPPVNTALTAFFQLRQSDTLARKVLYDDVPSYYTWNATSRIFQRKQETSVDCHEGIFKSDTLE</sequence>
<dbReference type="AlphaFoldDB" id="A0A8K0P426"/>